<dbReference type="InterPro" id="IPR012301">
    <property type="entry name" value="Malic_N_dom"/>
</dbReference>
<dbReference type="PIRSF" id="PIRSF000106">
    <property type="entry name" value="ME"/>
    <property type="match status" value="1"/>
</dbReference>
<dbReference type="InterPro" id="IPR046346">
    <property type="entry name" value="Aminoacid_DH-like_N_sf"/>
</dbReference>
<feature type="binding site" evidence="4">
    <location>
        <position position="323"/>
    </location>
    <ligand>
        <name>(S)-malate</name>
        <dbReference type="ChEBI" id="CHEBI:15589"/>
    </ligand>
</feature>
<dbReference type="InterPro" id="IPR012302">
    <property type="entry name" value="Malic_NAD-bd"/>
</dbReference>
<name>A0A078MRY9_9MICC</name>
<dbReference type="InterPro" id="IPR037062">
    <property type="entry name" value="Malic_N_dom_sf"/>
</dbReference>
<evidence type="ECO:0000256" key="1">
    <source>
        <dbReference type="ARBA" id="ARBA00008785"/>
    </source>
</evidence>
<dbReference type="InterPro" id="IPR051674">
    <property type="entry name" value="Malate_Decarboxylase"/>
</dbReference>
<proteinExistence type="inferred from homology"/>
<evidence type="ECO:0000256" key="3">
    <source>
        <dbReference type="PIRSR" id="PIRSR000106-1"/>
    </source>
</evidence>
<dbReference type="Gene3D" id="3.40.50.720">
    <property type="entry name" value="NAD(P)-binding Rossmann-like Domain"/>
    <property type="match status" value="1"/>
</dbReference>
<keyword evidence="2" id="KW-0560">Oxidoreductase</keyword>
<reference evidence="8" key="1">
    <citation type="submission" date="2014-07" db="EMBL/GenBank/DDBJ databases">
        <authorList>
            <person name="Urmite Genomes Urmite Genomes"/>
        </authorList>
    </citation>
    <scope>NUCLEOTIDE SEQUENCE</scope>
    <source>
        <strain evidence="8">11W110_air</strain>
    </source>
</reference>
<feature type="domain" description="Malic enzyme N-terminal" evidence="7">
    <location>
        <begin position="25"/>
        <end position="158"/>
    </location>
</feature>
<keyword evidence="5" id="KW-0479">Metal-binding</keyword>
<dbReference type="SMART" id="SM00919">
    <property type="entry name" value="Malic_M"/>
    <property type="match status" value="1"/>
</dbReference>
<dbReference type="Pfam" id="PF03949">
    <property type="entry name" value="Malic_M"/>
    <property type="match status" value="1"/>
</dbReference>
<dbReference type="GO" id="GO:0051287">
    <property type="term" value="F:NAD binding"/>
    <property type="evidence" value="ECO:0007669"/>
    <property type="project" value="InterPro"/>
</dbReference>
<feature type="binding site" evidence="5">
    <location>
        <position position="169"/>
    </location>
    <ligand>
        <name>a divalent metal cation</name>
        <dbReference type="ChEBI" id="CHEBI:60240"/>
    </ligand>
</feature>
<comment type="similarity">
    <text evidence="1">Belongs to the malic enzymes family.</text>
</comment>
<evidence type="ECO:0000259" key="7">
    <source>
        <dbReference type="SMART" id="SM01274"/>
    </source>
</evidence>
<accession>A0A078MRY9</accession>
<feature type="domain" description="Malic enzyme NAD-binding" evidence="6">
    <location>
        <begin position="170"/>
        <end position="390"/>
    </location>
</feature>
<dbReference type="SMART" id="SM01274">
    <property type="entry name" value="malic"/>
    <property type="match status" value="1"/>
</dbReference>
<evidence type="ECO:0000256" key="2">
    <source>
        <dbReference type="ARBA" id="ARBA00023002"/>
    </source>
</evidence>
<sequence length="391" mass="39656">MTSISRVSTSAAAISEQEIFAAHEGGKLSVESKMPLDSTRALSIAYTPGVAQVSRAIAAEPERAATHTWASRLVVVVSDGTAVLGLGDIGPAASLPVMEGKAALFKTFGGLDSIPLVLDTTDVDEIIETLVRLRPSFGAVNLEDISAPRCFELEARLVEALDCPVMHDDQHGTAIVVLAALQNAFRLTGRDAGAQRVVISGAGAAGVACANILLEAGITDVTVLDSKGIVSAGRGGVAGVKADLAARTNPRGLTGGPAEALAGADVFIGVSSGTVPEELLATMADDAVIFALSNPDPEVHPDVAARHAAVVATGRSDFPNQINNVLAFPGVFRGALDSGARRITAAMKVAAAGAIAELVGEELRADYIVPSPLDPRVAPAVAAAVAAAAEG</sequence>
<dbReference type="GO" id="GO:0004470">
    <property type="term" value="F:malic enzyme activity"/>
    <property type="evidence" value="ECO:0007669"/>
    <property type="project" value="InterPro"/>
</dbReference>
<feature type="binding site" evidence="4">
    <location>
        <position position="294"/>
    </location>
    <ligand>
        <name>(S)-malate</name>
        <dbReference type="ChEBI" id="CHEBI:15589"/>
    </ligand>
</feature>
<protein>
    <submittedName>
        <fullName evidence="8">NAD-dependent malic enzyme</fullName>
    </submittedName>
</protein>
<feature type="active site" description="Proton donor" evidence="3">
    <location>
        <position position="46"/>
    </location>
</feature>
<dbReference type="Gene3D" id="3.40.50.10380">
    <property type="entry name" value="Malic enzyme, N-terminal domain"/>
    <property type="match status" value="1"/>
</dbReference>
<dbReference type="AlphaFoldDB" id="A0A078MRY9"/>
<evidence type="ECO:0000256" key="5">
    <source>
        <dbReference type="PIRSR" id="PIRSR000106-3"/>
    </source>
</evidence>
<feature type="binding site" evidence="5">
    <location>
        <position position="144"/>
    </location>
    <ligand>
        <name>a divalent metal cation</name>
        <dbReference type="ChEBI" id="CHEBI:60240"/>
    </ligand>
</feature>
<dbReference type="SUPFAM" id="SSF53223">
    <property type="entry name" value="Aminoacid dehydrogenase-like, N-terminal domain"/>
    <property type="match status" value="1"/>
</dbReference>
<evidence type="ECO:0000313" key="8">
    <source>
        <dbReference type="EMBL" id="CEA07596.1"/>
    </source>
</evidence>
<dbReference type="InterPro" id="IPR036291">
    <property type="entry name" value="NAD(P)-bd_dom_sf"/>
</dbReference>
<organism evidence="8">
    <name type="scientific">Arthrobacter saudimassiliensis</name>
    <dbReference type="NCBI Taxonomy" id="1461584"/>
    <lineage>
        <taxon>Bacteria</taxon>
        <taxon>Bacillati</taxon>
        <taxon>Actinomycetota</taxon>
        <taxon>Actinomycetes</taxon>
        <taxon>Micrococcales</taxon>
        <taxon>Micrococcaceae</taxon>
        <taxon>Arthrobacter</taxon>
    </lineage>
</organism>
<evidence type="ECO:0000256" key="4">
    <source>
        <dbReference type="PIRSR" id="PIRSR000106-2"/>
    </source>
</evidence>
<dbReference type="SUPFAM" id="SSF51735">
    <property type="entry name" value="NAD(P)-binding Rossmann-fold domains"/>
    <property type="match status" value="1"/>
</dbReference>
<dbReference type="InterPro" id="IPR001891">
    <property type="entry name" value="Malic_OxRdtase"/>
</dbReference>
<feature type="binding site" evidence="5">
    <location>
        <position position="143"/>
    </location>
    <ligand>
        <name>a divalent metal cation</name>
        <dbReference type="ChEBI" id="CHEBI:60240"/>
    </ligand>
</feature>
<dbReference type="PANTHER" id="PTHR43237:SF4">
    <property type="entry name" value="NADP-DEPENDENT MALIC ENZYME"/>
    <property type="match status" value="1"/>
</dbReference>
<dbReference type="PATRIC" id="fig|1461584.3.peg.907"/>
<comment type="cofactor">
    <cofactor evidence="5">
        <name>Mg(2+)</name>
        <dbReference type="ChEBI" id="CHEBI:18420"/>
    </cofactor>
    <cofactor evidence="5">
        <name>Mn(2+)</name>
        <dbReference type="ChEBI" id="CHEBI:29035"/>
    </cofactor>
    <text evidence="5">Divalent metal cations. Prefers magnesium or manganese.</text>
</comment>
<feature type="active site" description="Proton acceptor" evidence="3">
    <location>
        <position position="101"/>
    </location>
</feature>
<evidence type="ECO:0000259" key="6">
    <source>
        <dbReference type="SMART" id="SM00919"/>
    </source>
</evidence>
<dbReference type="PANTHER" id="PTHR43237">
    <property type="entry name" value="NADP-DEPENDENT MALIC ENZYME"/>
    <property type="match status" value="1"/>
</dbReference>
<dbReference type="Pfam" id="PF00390">
    <property type="entry name" value="malic"/>
    <property type="match status" value="1"/>
</dbReference>
<dbReference type="GO" id="GO:0046872">
    <property type="term" value="F:metal ion binding"/>
    <property type="evidence" value="ECO:0007669"/>
    <property type="project" value="UniProtKB-KW"/>
</dbReference>
<dbReference type="EMBL" id="LN483070">
    <property type="protein sequence ID" value="CEA07596.1"/>
    <property type="molecule type" value="Genomic_DNA"/>
</dbReference>
<gene>
    <name evidence="8" type="ORF">BN1051_00915</name>
</gene>
<dbReference type="GO" id="GO:0016616">
    <property type="term" value="F:oxidoreductase activity, acting on the CH-OH group of donors, NAD or NADP as acceptor"/>
    <property type="evidence" value="ECO:0007669"/>
    <property type="project" value="InterPro"/>
</dbReference>